<reference evidence="3 5" key="2">
    <citation type="submission" date="2019-06" db="EMBL/GenBank/DDBJ databases">
        <title>Genomic Encyclopedia of Archaeal and Bacterial Type Strains, Phase II (KMG-II): from individual species to whole genera.</title>
        <authorList>
            <person name="Goeker M."/>
        </authorList>
    </citation>
    <scope>NUCLEOTIDE SEQUENCE [LARGE SCALE GENOMIC DNA]</scope>
    <source>
        <strain evidence="3 5">DSM 24789</strain>
    </source>
</reference>
<evidence type="ECO:0000313" key="5">
    <source>
        <dbReference type="Proteomes" id="UP000320773"/>
    </source>
</evidence>
<evidence type="ECO:0000313" key="4">
    <source>
        <dbReference type="Proteomes" id="UP000220828"/>
    </source>
</evidence>
<dbReference type="EMBL" id="VFPJ01000001">
    <property type="protein sequence ID" value="TQM40345.1"/>
    <property type="molecule type" value="Genomic_DNA"/>
</dbReference>
<organism evidence="2 4">
    <name type="scientific">Flavobacterium branchiophilum</name>
    <dbReference type="NCBI Taxonomy" id="55197"/>
    <lineage>
        <taxon>Bacteria</taxon>
        <taxon>Pseudomonadati</taxon>
        <taxon>Bacteroidota</taxon>
        <taxon>Flavobacteriia</taxon>
        <taxon>Flavobacteriales</taxon>
        <taxon>Flavobacteriaceae</taxon>
        <taxon>Flavobacterium</taxon>
    </lineage>
</organism>
<sequence>MQNPFNKIKTTIIFFAVYFILTILINTLIPGDMCNPGGGFLMIFLLIPITIILIFFRIVKYHKEH</sequence>
<feature type="transmembrane region" description="Helical" evidence="1">
    <location>
        <begin position="12"/>
        <end position="29"/>
    </location>
</feature>
<evidence type="ECO:0000256" key="1">
    <source>
        <dbReference type="SAM" id="Phobius"/>
    </source>
</evidence>
<keyword evidence="1" id="KW-0812">Transmembrane</keyword>
<keyword evidence="1" id="KW-1133">Transmembrane helix</keyword>
<comment type="caution">
    <text evidence="2">The sequence shown here is derived from an EMBL/GenBank/DDBJ whole genome shotgun (WGS) entry which is preliminary data.</text>
</comment>
<evidence type="ECO:0000313" key="3">
    <source>
        <dbReference type="EMBL" id="TQM40345.1"/>
    </source>
</evidence>
<proteinExistence type="predicted"/>
<dbReference type="EMBL" id="PCMW01000059">
    <property type="protein sequence ID" value="PDS23483.1"/>
    <property type="molecule type" value="Genomic_DNA"/>
</dbReference>
<feature type="transmembrane region" description="Helical" evidence="1">
    <location>
        <begin position="41"/>
        <end position="59"/>
    </location>
</feature>
<gene>
    <name evidence="2" type="ORF">B0A77_10685</name>
    <name evidence="3" type="ORF">BC670_1228</name>
</gene>
<dbReference type="AlphaFoldDB" id="A0A2H3KWI6"/>
<name>A0A2H3KWI6_9FLAO</name>
<reference evidence="2 4" key="1">
    <citation type="submission" date="2017-09" db="EMBL/GenBank/DDBJ databases">
        <title>Whole genomes of Flavobacteriaceae.</title>
        <authorList>
            <person name="Stine C."/>
            <person name="Li C."/>
            <person name="Tadesse D."/>
        </authorList>
    </citation>
    <scope>NUCLEOTIDE SEQUENCE [LARGE SCALE GENOMIC DNA]</scope>
    <source>
        <strain evidence="2 4">ATCC 35036</strain>
    </source>
</reference>
<protein>
    <submittedName>
        <fullName evidence="2">Uncharacterized protein</fullName>
    </submittedName>
</protein>
<evidence type="ECO:0000313" key="2">
    <source>
        <dbReference type="EMBL" id="PDS23483.1"/>
    </source>
</evidence>
<dbReference type="Proteomes" id="UP000220828">
    <property type="component" value="Unassembled WGS sequence"/>
</dbReference>
<accession>A0A2H3KWI6</accession>
<keyword evidence="1" id="KW-0472">Membrane</keyword>
<dbReference type="Proteomes" id="UP000320773">
    <property type="component" value="Unassembled WGS sequence"/>
</dbReference>